<evidence type="ECO:0000256" key="3">
    <source>
        <dbReference type="ARBA" id="ARBA00022737"/>
    </source>
</evidence>
<organism evidence="9 10">
    <name type="scientific">Hyaloscypha hepaticicola</name>
    <dbReference type="NCBI Taxonomy" id="2082293"/>
    <lineage>
        <taxon>Eukaryota</taxon>
        <taxon>Fungi</taxon>
        <taxon>Dikarya</taxon>
        <taxon>Ascomycota</taxon>
        <taxon>Pezizomycotina</taxon>
        <taxon>Leotiomycetes</taxon>
        <taxon>Helotiales</taxon>
        <taxon>Hyaloscyphaceae</taxon>
        <taxon>Hyaloscypha</taxon>
    </lineage>
</organism>
<evidence type="ECO:0000256" key="1">
    <source>
        <dbReference type="ARBA" id="ARBA00004123"/>
    </source>
</evidence>
<dbReference type="Pfam" id="PF13912">
    <property type="entry name" value="zf-C2H2_6"/>
    <property type="match status" value="1"/>
</dbReference>
<dbReference type="EMBL" id="KZ613478">
    <property type="protein sequence ID" value="PMD22347.1"/>
    <property type="molecule type" value="Genomic_DNA"/>
</dbReference>
<dbReference type="Gene3D" id="3.30.160.60">
    <property type="entry name" value="Classic Zinc Finger"/>
    <property type="match status" value="2"/>
</dbReference>
<keyword evidence="3" id="KW-0677">Repeat</keyword>
<dbReference type="AlphaFoldDB" id="A0A2J6Q7U5"/>
<keyword evidence="10" id="KW-1185">Reference proteome</keyword>
<keyword evidence="4 7" id="KW-0863">Zinc-finger</keyword>
<keyword evidence="5" id="KW-0862">Zinc</keyword>
<dbReference type="GO" id="GO:0000981">
    <property type="term" value="F:DNA-binding transcription factor activity, RNA polymerase II-specific"/>
    <property type="evidence" value="ECO:0007669"/>
    <property type="project" value="TreeGrafter"/>
</dbReference>
<proteinExistence type="predicted"/>
<dbReference type="PANTHER" id="PTHR24394:SF29">
    <property type="entry name" value="MYONEURIN"/>
    <property type="match status" value="1"/>
</dbReference>
<dbReference type="PROSITE" id="PS50157">
    <property type="entry name" value="ZINC_FINGER_C2H2_2"/>
    <property type="match status" value="2"/>
</dbReference>
<reference evidence="9 10" key="1">
    <citation type="submission" date="2016-05" db="EMBL/GenBank/DDBJ databases">
        <title>A degradative enzymes factory behind the ericoid mycorrhizal symbiosis.</title>
        <authorList>
            <consortium name="DOE Joint Genome Institute"/>
            <person name="Martino E."/>
            <person name="Morin E."/>
            <person name="Grelet G."/>
            <person name="Kuo A."/>
            <person name="Kohler A."/>
            <person name="Daghino S."/>
            <person name="Barry K."/>
            <person name="Choi C."/>
            <person name="Cichocki N."/>
            <person name="Clum A."/>
            <person name="Copeland A."/>
            <person name="Hainaut M."/>
            <person name="Haridas S."/>
            <person name="Labutti K."/>
            <person name="Lindquist E."/>
            <person name="Lipzen A."/>
            <person name="Khouja H.-R."/>
            <person name="Murat C."/>
            <person name="Ohm R."/>
            <person name="Olson A."/>
            <person name="Spatafora J."/>
            <person name="Veneault-Fourrey C."/>
            <person name="Henrissat B."/>
            <person name="Grigoriev I."/>
            <person name="Martin F."/>
            <person name="Perotto S."/>
        </authorList>
    </citation>
    <scope>NUCLEOTIDE SEQUENCE [LARGE SCALE GENOMIC DNA]</scope>
    <source>
        <strain evidence="9 10">UAMH 7357</strain>
    </source>
</reference>
<sequence>SARKRKRQSTKDPTKFKHECDTCGERFTRSTTLREHSRTHTNERPFPCSKCSKKFARKKDKVRHETLHIEEKTFYCRLEGLDADRGCGRCFAREDGLVAHLRTERGWKC</sequence>
<keyword evidence="6" id="KW-0539">Nucleus</keyword>
<evidence type="ECO:0000256" key="5">
    <source>
        <dbReference type="ARBA" id="ARBA00022833"/>
    </source>
</evidence>
<evidence type="ECO:0000256" key="4">
    <source>
        <dbReference type="ARBA" id="ARBA00022771"/>
    </source>
</evidence>
<evidence type="ECO:0000256" key="6">
    <source>
        <dbReference type="ARBA" id="ARBA00023242"/>
    </source>
</evidence>
<dbReference type="InterPro" id="IPR013087">
    <property type="entry name" value="Znf_C2H2_type"/>
</dbReference>
<dbReference type="SUPFAM" id="SSF57667">
    <property type="entry name" value="beta-beta-alpha zinc fingers"/>
    <property type="match status" value="2"/>
</dbReference>
<dbReference type="OrthoDB" id="8117402at2759"/>
<comment type="subcellular location">
    <subcellularLocation>
        <location evidence="1">Nucleus</location>
    </subcellularLocation>
</comment>
<protein>
    <recommendedName>
        <fullName evidence="8">C2H2-type domain-containing protein</fullName>
    </recommendedName>
</protein>
<dbReference type="SMART" id="SM00355">
    <property type="entry name" value="ZnF_C2H2"/>
    <property type="match status" value="2"/>
</dbReference>
<evidence type="ECO:0000256" key="2">
    <source>
        <dbReference type="ARBA" id="ARBA00022723"/>
    </source>
</evidence>
<dbReference type="FunFam" id="3.30.160.60:FF:002343">
    <property type="entry name" value="Zinc finger protein 33A"/>
    <property type="match status" value="1"/>
</dbReference>
<keyword evidence="2" id="KW-0479">Metal-binding</keyword>
<feature type="non-terminal residue" evidence="9">
    <location>
        <position position="109"/>
    </location>
</feature>
<accession>A0A2J6Q7U5</accession>
<feature type="non-terminal residue" evidence="9">
    <location>
        <position position="1"/>
    </location>
</feature>
<dbReference type="Proteomes" id="UP000235672">
    <property type="component" value="Unassembled WGS sequence"/>
</dbReference>
<dbReference type="GO" id="GO:0008270">
    <property type="term" value="F:zinc ion binding"/>
    <property type="evidence" value="ECO:0007669"/>
    <property type="project" value="UniProtKB-KW"/>
</dbReference>
<evidence type="ECO:0000313" key="9">
    <source>
        <dbReference type="EMBL" id="PMD22347.1"/>
    </source>
</evidence>
<feature type="domain" description="C2H2-type" evidence="8">
    <location>
        <begin position="18"/>
        <end position="45"/>
    </location>
</feature>
<dbReference type="InterPro" id="IPR036236">
    <property type="entry name" value="Znf_C2H2_sf"/>
</dbReference>
<dbReference type="STRING" id="1745343.A0A2J6Q7U5"/>
<dbReference type="PANTHER" id="PTHR24394">
    <property type="entry name" value="ZINC FINGER PROTEIN"/>
    <property type="match status" value="1"/>
</dbReference>
<evidence type="ECO:0000313" key="10">
    <source>
        <dbReference type="Proteomes" id="UP000235672"/>
    </source>
</evidence>
<dbReference type="PROSITE" id="PS00028">
    <property type="entry name" value="ZINC_FINGER_C2H2_1"/>
    <property type="match status" value="2"/>
</dbReference>
<gene>
    <name evidence="9" type="ORF">NA56DRAFT_538823</name>
</gene>
<evidence type="ECO:0000256" key="7">
    <source>
        <dbReference type="PROSITE-ProRule" id="PRU00042"/>
    </source>
</evidence>
<name>A0A2J6Q7U5_9HELO</name>
<dbReference type="Pfam" id="PF00096">
    <property type="entry name" value="zf-C2H2"/>
    <property type="match status" value="1"/>
</dbReference>
<evidence type="ECO:0000259" key="8">
    <source>
        <dbReference type="PROSITE" id="PS50157"/>
    </source>
</evidence>
<feature type="domain" description="C2H2-type" evidence="8">
    <location>
        <begin position="46"/>
        <end position="73"/>
    </location>
</feature>
<dbReference type="GO" id="GO:0005634">
    <property type="term" value="C:nucleus"/>
    <property type="evidence" value="ECO:0007669"/>
    <property type="project" value="UniProtKB-SubCell"/>
</dbReference>